<dbReference type="SUPFAM" id="SSF54593">
    <property type="entry name" value="Glyoxalase/Bleomycin resistance protein/Dihydroxybiphenyl dioxygenase"/>
    <property type="match status" value="1"/>
</dbReference>
<sequence length="244" mass="26319">MRLENIVMQARDPIATGRFWSAALGLVDGRPATEGDYEGRLVLEDGFWIDLCIEPVPDPPPPGWRLHLDLSAEGDHEGLVERLLGLGATTIDIGQGNPPWEVMADPDGNPFCVMEERSVYVGTGPIAALPLDSADPERDGVLYAALTGWVPVTGLAPVTLRHPSLRGPLLELCPEPEPKIRQNRTHLDVRPEAGGPGQQELVELALTMGATPADEPWAQGHPWVVMRDVSGNEFCVLADGQPPA</sequence>
<dbReference type="InterPro" id="IPR041581">
    <property type="entry name" value="Glyoxalase_6"/>
</dbReference>
<dbReference type="OrthoDB" id="5524593at2"/>
<dbReference type="CDD" id="cd06587">
    <property type="entry name" value="VOC"/>
    <property type="match status" value="1"/>
</dbReference>
<name>A0A543KM45_9MICO</name>
<dbReference type="Gene3D" id="3.10.180.10">
    <property type="entry name" value="2,3-Dihydroxybiphenyl 1,2-Dioxygenase, domain 1"/>
    <property type="match status" value="2"/>
</dbReference>
<dbReference type="Proteomes" id="UP000315133">
    <property type="component" value="Unassembled WGS sequence"/>
</dbReference>
<dbReference type="PANTHER" id="PTHR35908:SF1">
    <property type="entry name" value="CONSERVED PROTEIN"/>
    <property type="match status" value="1"/>
</dbReference>
<comment type="caution">
    <text evidence="2">The sequence shown here is derived from an EMBL/GenBank/DDBJ whole genome shotgun (WGS) entry which is preliminary data.</text>
</comment>
<dbReference type="Pfam" id="PF18029">
    <property type="entry name" value="Glyoxalase_6"/>
    <property type="match status" value="2"/>
</dbReference>
<evidence type="ECO:0000313" key="3">
    <source>
        <dbReference type="Proteomes" id="UP000315133"/>
    </source>
</evidence>
<dbReference type="InterPro" id="IPR029068">
    <property type="entry name" value="Glyas_Bleomycin-R_OHBP_Dase"/>
</dbReference>
<feature type="domain" description="Glyoxalase-like" evidence="1">
    <location>
        <begin position="6"/>
        <end position="114"/>
    </location>
</feature>
<accession>A0A543KM45</accession>
<feature type="domain" description="Glyoxalase-like" evidence="1">
    <location>
        <begin position="131"/>
        <end position="237"/>
    </location>
</feature>
<dbReference type="RefSeq" id="WP_141817767.1">
    <property type="nucleotide sequence ID" value="NZ_VFPU01000001.1"/>
</dbReference>
<reference evidence="2 3" key="1">
    <citation type="submission" date="2019-06" db="EMBL/GenBank/DDBJ databases">
        <title>Sequencing the genomes of 1000 actinobacteria strains.</title>
        <authorList>
            <person name="Klenk H.-P."/>
        </authorList>
    </citation>
    <scope>NUCLEOTIDE SEQUENCE [LARGE SCALE GENOMIC DNA]</scope>
    <source>
        <strain evidence="2 3">DSM 12362</strain>
    </source>
</reference>
<dbReference type="AlphaFoldDB" id="A0A543KM45"/>
<evidence type="ECO:0000259" key="1">
    <source>
        <dbReference type="Pfam" id="PF18029"/>
    </source>
</evidence>
<dbReference type="EMBL" id="VFPU01000001">
    <property type="protein sequence ID" value="TQM96104.1"/>
    <property type="molecule type" value="Genomic_DNA"/>
</dbReference>
<organism evidence="2 3">
    <name type="scientific">Ornithinimicrobium humiphilum</name>
    <dbReference type="NCBI Taxonomy" id="125288"/>
    <lineage>
        <taxon>Bacteria</taxon>
        <taxon>Bacillati</taxon>
        <taxon>Actinomycetota</taxon>
        <taxon>Actinomycetes</taxon>
        <taxon>Micrococcales</taxon>
        <taxon>Ornithinimicrobiaceae</taxon>
        <taxon>Ornithinimicrobium</taxon>
    </lineage>
</organism>
<proteinExistence type="predicted"/>
<dbReference type="PANTHER" id="PTHR35908">
    <property type="entry name" value="HYPOTHETICAL FUSION PROTEIN"/>
    <property type="match status" value="1"/>
</dbReference>
<evidence type="ECO:0000313" key="2">
    <source>
        <dbReference type="EMBL" id="TQM96104.1"/>
    </source>
</evidence>
<gene>
    <name evidence="2" type="ORF">FB476_0964</name>
</gene>
<protein>
    <recommendedName>
        <fullName evidence="1">Glyoxalase-like domain-containing protein</fullName>
    </recommendedName>
</protein>
<keyword evidence="3" id="KW-1185">Reference proteome</keyword>